<dbReference type="Gene3D" id="2.180.10.10">
    <property type="entry name" value="RHS repeat-associated core"/>
    <property type="match status" value="1"/>
</dbReference>
<evidence type="ECO:0000256" key="1">
    <source>
        <dbReference type="SAM" id="MobiDB-lite"/>
    </source>
</evidence>
<evidence type="ECO:0000313" key="3">
    <source>
        <dbReference type="Proteomes" id="UP001463665"/>
    </source>
</evidence>
<dbReference type="EMBL" id="CP154834">
    <property type="protein sequence ID" value="XAO73911.1"/>
    <property type="molecule type" value="Genomic_DNA"/>
</dbReference>
<organism evidence="2 3">
    <name type="scientific">Chryseobacterium endophyticum</name>
    <dbReference type="NCBI Taxonomy" id="1854762"/>
    <lineage>
        <taxon>Bacteria</taxon>
        <taxon>Pseudomonadati</taxon>
        <taxon>Bacteroidota</taxon>
        <taxon>Flavobacteriia</taxon>
        <taxon>Flavobacteriales</taxon>
        <taxon>Weeksellaceae</taxon>
        <taxon>Chryseobacterium group</taxon>
        <taxon>Chryseobacterium</taxon>
    </lineage>
</organism>
<protein>
    <submittedName>
        <fullName evidence="2">RHS repeat-associated core domain-containing protein</fullName>
    </submittedName>
</protein>
<dbReference type="Proteomes" id="UP001463665">
    <property type="component" value="Chromosome"/>
</dbReference>
<evidence type="ECO:0000313" key="2">
    <source>
        <dbReference type="EMBL" id="XAO73911.1"/>
    </source>
</evidence>
<proteinExistence type="predicted"/>
<feature type="compositionally biased region" description="Basic and acidic residues" evidence="1">
    <location>
        <begin position="410"/>
        <end position="430"/>
    </location>
</feature>
<dbReference type="PANTHER" id="PTHR32305:SF15">
    <property type="entry name" value="PROTEIN RHSA-RELATED"/>
    <property type="match status" value="1"/>
</dbReference>
<dbReference type="AlphaFoldDB" id="A0AAU6WMC5"/>
<dbReference type="InterPro" id="IPR022385">
    <property type="entry name" value="Rhs_assc_core"/>
</dbReference>
<dbReference type="PANTHER" id="PTHR32305">
    <property type="match status" value="1"/>
</dbReference>
<feature type="region of interest" description="Disordered" evidence="1">
    <location>
        <begin position="404"/>
        <end position="430"/>
    </location>
</feature>
<keyword evidence="3" id="KW-1185">Reference proteome</keyword>
<sequence>MINQIWEIILPLPQKRYGYVYDKLNRLTAGFYQTPNNPNLGENTESIGYDLNGNITSLFRTSVLEYGSTTPTKIDDLEYIYSAQNKGNKLITINDNSFNPTGYEGGGMEIKYDVNGNMTEMPDKGINKIDYNYLNLPDKINYSKNGNESVIVNTKYSAGGEKLRKENTTTVFGINGYTTIKKNTDYLDGFQYLTTVTSTTPPPGGGGSESMMMMSNSETGRALERQAYSFDNDSSLTLTPVTLKNNELQFFPTAEGFYDYKKDQYIYQYQDHLGNTRVSFGRNSAGALEIVDANDYYPLGMNHLNSGISFFGVSSYKNYKYNGKELQETGMYDYGARFYMPDIGIWCVVDPLAEQYRRWSPYNYAIDDPINHIDPDGMEVIETVSGTTYTGADAQSAFLALRNQLGGGEDDPKKKNDRKAGSSKGMSEEDSLKEIVTIDGKKYHKNTGNLGAEIGNAINSFFGGDDDYFVEHKEYDPVLDKELKTGAEVGSYFIGGVGGKAGVRIFSEKIFINNLKKLGFKELQVTVKSYSTEMNAFFKSGGKEIVSKKALQAYKELATRIVNGTGGAPVGKASETALKIQTQRLEMINKALK</sequence>
<dbReference type="NCBIfam" id="TIGR03696">
    <property type="entry name" value="Rhs_assc_core"/>
    <property type="match status" value="1"/>
</dbReference>
<accession>A0AAU6WMC5</accession>
<dbReference type="RefSeq" id="WP_345766237.1">
    <property type="nucleotide sequence ID" value="NZ_CP154834.1"/>
</dbReference>
<gene>
    <name evidence="2" type="ORF">AAFP95_19855</name>
</gene>
<name>A0AAU6WMC5_9FLAO</name>
<reference evidence="2 3" key="1">
    <citation type="submission" date="2024-04" db="EMBL/GenBank/DDBJ databases">
        <title>Genome sequencing and assembly of rice foliar adapted Chryseobacterium endophyticum OsEnb-ALM-A6.</title>
        <authorList>
            <person name="Kumar S."/>
            <person name="Javed M."/>
            <person name="Chouhan V."/>
            <person name="Charishma K."/>
            <person name="Patel A."/>
            <person name="Kumar M."/>
            <person name="Sahu K.P."/>
            <person name="Kumar A."/>
        </authorList>
    </citation>
    <scope>NUCLEOTIDE SEQUENCE [LARGE SCALE GENOMIC DNA]</scope>
    <source>
        <strain evidence="2 3">OsEnb-ALM-A6</strain>
    </source>
</reference>
<dbReference type="InterPro" id="IPR050708">
    <property type="entry name" value="T6SS_VgrG/RHS"/>
</dbReference>